<dbReference type="Pfam" id="PF00933">
    <property type="entry name" value="Glyco_hydro_3"/>
    <property type="match status" value="1"/>
</dbReference>
<protein>
    <submittedName>
        <fullName evidence="5">Glycoside hydrolase family 3 protein</fullName>
    </submittedName>
</protein>
<dbReference type="SMART" id="SM01217">
    <property type="entry name" value="Fn3_like"/>
    <property type="match status" value="1"/>
</dbReference>
<feature type="domain" description="CBM6" evidence="4">
    <location>
        <begin position="833"/>
        <end position="956"/>
    </location>
</feature>
<evidence type="ECO:0000256" key="3">
    <source>
        <dbReference type="ARBA" id="ARBA00022801"/>
    </source>
</evidence>
<dbReference type="InterPro" id="IPR013783">
    <property type="entry name" value="Ig-like_fold"/>
</dbReference>
<comment type="caution">
    <text evidence="5">The sequence shown here is derived from an EMBL/GenBank/DDBJ whole genome shotgun (WGS) entry which is preliminary data.</text>
</comment>
<keyword evidence="2" id="KW-0732">Signal</keyword>
<dbReference type="InterPro" id="IPR006584">
    <property type="entry name" value="Cellulose-bd_IV"/>
</dbReference>
<keyword evidence="3 5" id="KW-0378">Hydrolase</keyword>
<dbReference type="InterPro" id="IPR017853">
    <property type="entry name" value="GH"/>
</dbReference>
<dbReference type="Pfam" id="PF14310">
    <property type="entry name" value="Fn3-like"/>
    <property type="match status" value="1"/>
</dbReference>
<dbReference type="SMART" id="SM00606">
    <property type="entry name" value="CBD_IV"/>
    <property type="match status" value="1"/>
</dbReference>
<dbReference type="PANTHER" id="PTHR42721">
    <property type="entry name" value="SUGAR HYDROLASE-RELATED"/>
    <property type="match status" value="1"/>
</dbReference>
<dbReference type="InterPro" id="IPR036962">
    <property type="entry name" value="Glyco_hydro_3_N_sf"/>
</dbReference>
<dbReference type="Gene3D" id="3.20.20.300">
    <property type="entry name" value="Glycoside hydrolase, family 3, N-terminal domain"/>
    <property type="match status" value="1"/>
</dbReference>
<keyword evidence="6" id="KW-1185">Reference proteome</keyword>
<reference evidence="5 6" key="1">
    <citation type="journal article" date="2019" name="Int. J. Syst. Evol. Microbiol.">
        <title>The Global Catalogue of Microorganisms (GCM) 10K type strain sequencing project: providing services to taxonomists for standard genome sequencing and annotation.</title>
        <authorList>
            <consortium name="The Broad Institute Genomics Platform"/>
            <consortium name="The Broad Institute Genome Sequencing Center for Infectious Disease"/>
            <person name="Wu L."/>
            <person name="Ma J."/>
        </authorList>
    </citation>
    <scope>NUCLEOTIDE SEQUENCE [LARGE SCALE GENOMIC DNA]</scope>
    <source>
        <strain evidence="5 6">JCM 13249</strain>
    </source>
</reference>
<dbReference type="Gene3D" id="2.60.120.380">
    <property type="match status" value="1"/>
</dbReference>
<dbReference type="InterPro" id="IPR008979">
    <property type="entry name" value="Galactose-bd-like_sf"/>
</dbReference>
<sequence>MSDSEASAYTNGAVPLADRITDLLSRLTLEEKIALLHQHQPAIDRLGVGTFRTGTEALHGLAWLGEATVFPQAVGLGATWDLDLVRRVGEAVGDEVRGLHHKDPERAGLNVWAPVVNQLRDPRWGRNEEGYAEDPLLTGAMGTAYSRGLRGDHPVFLKTAPTLKHFLGYNNETRRDRTSSNLSPRVLHEYELPPFRAPIADGAAVAVMASYNLVNNRPAHLSPLINEALRTWTTDEILVVSDAQAPSNVVESQAYYPDHAAATAALLKAGVDSFTDNDAKSEITIARVTGALERGLITEADVDTALRHIFAIRFRLGEFDPAEANPFAAITADVINCSEHQRLAREAARAAIVLLKNDAGLLPLAAPRKVAVLGPLSDVLFEDWYSGTLPYQATARRGLTDRLGDAVVSHEDGVDRVVLREAGGDRVVTAAEHADGAALRLAAGQGEFDLASDQGQFDLFDWGNGVYSLRAVANGRHVTAAGTEGAPLVNNQPGPNGWVVRETFRLAERADGALVLKHVASDRYVAATEDGSLGATARTPAEALGLSIEPVRSGVDAAVAAAREADVAIVVLGNHPLINGRECEDRVDLDLPPTQQRLIEAVHAANPSTVLVLTSSYPYAIGWADEHVPAILWSAHGGQEFGNALAEVLLGDVSPAGRLPQTWYADDADLPDLLDYDIIASDATYLYFRGTPLYPFGHGLTYSRVEYRDLRVSSPALDADGEVTVTVEVVNTGAYEVAEVVQLYTRQQRSRVKLPVRQLRGFAKVRLAPGGSATVTLPLRAADLAFWDVTQGRMVVEEARHTVMVGASATDVRATAVVDVRGEQIAPRAVSGRSLRAADHDDYCGIALVDESTVAGDAVGAIEPGAWITFDGVDLGRGVRAVGARVAQAADSAGTITLRVDDPVRGQVVATLTVPPTGSGYAWTEVSAPAADATGVRDLYLIFDAPGTRVAELRFDGPGAEA</sequence>
<dbReference type="Gene3D" id="2.60.40.10">
    <property type="entry name" value="Immunoglobulins"/>
    <property type="match status" value="1"/>
</dbReference>
<dbReference type="Pfam" id="PF01915">
    <property type="entry name" value="Glyco_hydro_3_C"/>
    <property type="match status" value="1"/>
</dbReference>
<evidence type="ECO:0000313" key="6">
    <source>
        <dbReference type="Proteomes" id="UP001500655"/>
    </source>
</evidence>
<dbReference type="PRINTS" id="PR00133">
    <property type="entry name" value="GLHYDRLASE3"/>
</dbReference>
<accession>A0ABN2XW49</accession>
<dbReference type="CDD" id="cd04084">
    <property type="entry name" value="CBM6_xylanase-like"/>
    <property type="match status" value="1"/>
</dbReference>
<organism evidence="5 6">
    <name type="scientific">Luedemannella helvata</name>
    <dbReference type="NCBI Taxonomy" id="349315"/>
    <lineage>
        <taxon>Bacteria</taxon>
        <taxon>Bacillati</taxon>
        <taxon>Actinomycetota</taxon>
        <taxon>Actinomycetes</taxon>
        <taxon>Micromonosporales</taxon>
        <taxon>Micromonosporaceae</taxon>
        <taxon>Luedemannella</taxon>
    </lineage>
</organism>
<dbReference type="PROSITE" id="PS51175">
    <property type="entry name" value="CBM6"/>
    <property type="match status" value="1"/>
</dbReference>
<dbReference type="SUPFAM" id="SSF52279">
    <property type="entry name" value="Beta-D-glucan exohydrolase, C-terminal domain"/>
    <property type="match status" value="2"/>
</dbReference>
<comment type="similarity">
    <text evidence="1">Belongs to the glycosyl hydrolase 3 family.</text>
</comment>
<dbReference type="InterPro" id="IPR002772">
    <property type="entry name" value="Glyco_hydro_3_C"/>
</dbReference>
<evidence type="ECO:0000259" key="4">
    <source>
        <dbReference type="PROSITE" id="PS51175"/>
    </source>
</evidence>
<dbReference type="InterPro" id="IPR005084">
    <property type="entry name" value="CBM6"/>
</dbReference>
<dbReference type="GO" id="GO:0016787">
    <property type="term" value="F:hydrolase activity"/>
    <property type="evidence" value="ECO:0007669"/>
    <property type="project" value="UniProtKB-KW"/>
</dbReference>
<dbReference type="InterPro" id="IPR036881">
    <property type="entry name" value="Glyco_hydro_3_C_sf"/>
</dbReference>
<gene>
    <name evidence="5" type="ORF">GCM10009681_40930</name>
</gene>
<evidence type="ECO:0000256" key="1">
    <source>
        <dbReference type="ARBA" id="ARBA00005336"/>
    </source>
</evidence>
<dbReference type="Pfam" id="PF03422">
    <property type="entry name" value="CBM_6"/>
    <property type="match status" value="1"/>
</dbReference>
<dbReference type="SUPFAM" id="SSF51445">
    <property type="entry name" value="(Trans)glycosidases"/>
    <property type="match status" value="1"/>
</dbReference>
<dbReference type="RefSeq" id="WP_344084307.1">
    <property type="nucleotide sequence ID" value="NZ_BAAALS010000021.1"/>
</dbReference>
<dbReference type="EMBL" id="BAAALS010000021">
    <property type="protein sequence ID" value="GAA1765678.1"/>
    <property type="molecule type" value="Genomic_DNA"/>
</dbReference>
<dbReference type="CDD" id="cd23343">
    <property type="entry name" value="beta-trefoil_FSCN_BglX-like"/>
    <property type="match status" value="1"/>
</dbReference>
<dbReference type="Gene3D" id="3.40.50.1700">
    <property type="entry name" value="Glycoside hydrolase family 3 C-terminal domain"/>
    <property type="match status" value="1"/>
</dbReference>
<dbReference type="PANTHER" id="PTHR42721:SF3">
    <property type="entry name" value="BETA-D-XYLOSIDASE 5-RELATED"/>
    <property type="match status" value="1"/>
</dbReference>
<dbReference type="InterPro" id="IPR001764">
    <property type="entry name" value="Glyco_hydro_3_N"/>
</dbReference>
<name>A0ABN2XW49_9ACTN</name>
<proteinExistence type="inferred from homology"/>
<dbReference type="Proteomes" id="UP001500655">
    <property type="component" value="Unassembled WGS sequence"/>
</dbReference>
<evidence type="ECO:0000256" key="2">
    <source>
        <dbReference type="ARBA" id="ARBA00022729"/>
    </source>
</evidence>
<dbReference type="Gene3D" id="2.60.120.260">
    <property type="entry name" value="Galactose-binding domain-like"/>
    <property type="match status" value="1"/>
</dbReference>
<dbReference type="InterPro" id="IPR026891">
    <property type="entry name" value="Fn3-like"/>
</dbReference>
<evidence type="ECO:0000313" key="5">
    <source>
        <dbReference type="EMBL" id="GAA1765678.1"/>
    </source>
</evidence>
<dbReference type="SUPFAM" id="SSF49785">
    <property type="entry name" value="Galactose-binding domain-like"/>
    <property type="match status" value="1"/>
</dbReference>
<dbReference type="InterPro" id="IPR044993">
    <property type="entry name" value="BXL"/>
</dbReference>